<keyword evidence="2" id="KW-1185">Reference proteome</keyword>
<name>A0A1Q9D6K5_SYMMI</name>
<dbReference type="Proteomes" id="UP000186817">
    <property type="component" value="Unassembled WGS sequence"/>
</dbReference>
<dbReference type="EMBL" id="LSRX01000694">
    <property type="protein sequence ID" value="OLP90804.1"/>
    <property type="molecule type" value="Genomic_DNA"/>
</dbReference>
<comment type="caution">
    <text evidence="1">The sequence shown here is derived from an EMBL/GenBank/DDBJ whole genome shotgun (WGS) entry which is preliminary data.</text>
</comment>
<evidence type="ECO:0000313" key="1">
    <source>
        <dbReference type="EMBL" id="OLP90804.1"/>
    </source>
</evidence>
<organism evidence="1 2">
    <name type="scientific">Symbiodinium microadriaticum</name>
    <name type="common">Dinoflagellate</name>
    <name type="synonym">Zooxanthella microadriatica</name>
    <dbReference type="NCBI Taxonomy" id="2951"/>
    <lineage>
        <taxon>Eukaryota</taxon>
        <taxon>Sar</taxon>
        <taxon>Alveolata</taxon>
        <taxon>Dinophyceae</taxon>
        <taxon>Suessiales</taxon>
        <taxon>Symbiodiniaceae</taxon>
        <taxon>Symbiodinium</taxon>
    </lineage>
</organism>
<evidence type="ECO:0000313" key="2">
    <source>
        <dbReference type="Proteomes" id="UP000186817"/>
    </source>
</evidence>
<sequence>MIGYRRMKMAAWAMRGLPTLGGTGCGGPAACSDGGLLPVVGLESSVPECIQAHWADPAFRDEGAAALPHWHYNNMVQSKHQNNVCFFSHSWDAQEECWDACFQGLAAIVRAGGLANFQKQRRCAWQFVQDLVRRWLSSRGDELVWSALHRGSQLARLYTEVTMPHLQNVLGSLWTPADNYCTTAEAKFQVSRGLLAAHPAFDHLRRMMTEASMLELAIGQPRAGAGGRLPGATECFEALLLPTLFRQGINHIRLHACSLPVFLLRRSLLRCTEFDFAGIDTYKIWQGILRCLTGASEPLYAADAAASLWVMSKIFGPAVLLRAEQQ</sequence>
<reference evidence="1 2" key="1">
    <citation type="submission" date="2016-02" db="EMBL/GenBank/DDBJ databases">
        <title>Genome analysis of coral dinoflagellate symbionts highlights evolutionary adaptations to a symbiotic lifestyle.</title>
        <authorList>
            <person name="Aranda M."/>
            <person name="Li Y."/>
            <person name="Liew Y.J."/>
            <person name="Baumgarten S."/>
            <person name="Simakov O."/>
            <person name="Wilson M."/>
            <person name="Piel J."/>
            <person name="Ashoor H."/>
            <person name="Bougouffa S."/>
            <person name="Bajic V.B."/>
            <person name="Ryu T."/>
            <person name="Ravasi T."/>
            <person name="Bayer T."/>
            <person name="Micklem G."/>
            <person name="Kim H."/>
            <person name="Bhak J."/>
            <person name="Lajeunesse T.C."/>
            <person name="Voolstra C.R."/>
        </authorList>
    </citation>
    <scope>NUCLEOTIDE SEQUENCE [LARGE SCALE GENOMIC DNA]</scope>
    <source>
        <strain evidence="1 2">CCMP2467</strain>
    </source>
</reference>
<dbReference type="AlphaFoldDB" id="A0A1Q9D6K5"/>
<protein>
    <submittedName>
        <fullName evidence="1">Uncharacterized protein</fullName>
    </submittedName>
</protein>
<accession>A0A1Q9D6K5</accession>
<gene>
    <name evidence="1" type="ORF">AK812_SmicGene27580</name>
</gene>
<dbReference type="OrthoDB" id="408454at2759"/>
<proteinExistence type="predicted"/>